<feature type="transmembrane region" description="Helical" evidence="8">
    <location>
        <begin position="12"/>
        <end position="35"/>
    </location>
</feature>
<dbReference type="STRING" id="1684307.A0A316U6D5"/>
<dbReference type="EMBL" id="KZ819329">
    <property type="protein sequence ID" value="PWN19903.1"/>
    <property type="molecule type" value="Genomic_DNA"/>
</dbReference>
<feature type="transmembrane region" description="Helical" evidence="8">
    <location>
        <begin position="352"/>
        <end position="382"/>
    </location>
</feature>
<feature type="transmembrane region" description="Helical" evidence="8">
    <location>
        <begin position="493"/>
        <end position="514"/>
    </location>
</feature>
<reference evidence="9 10" key="1">
    <citation type="journal article" date="2018" name="Mol. Biol. Evol.">
        <title>Broad Genomic Sampling Reveals a Smut Pathogenic Ancestry of the Fungal Clade Ustilaginomycotina.</title>
        <authorList>
            <person name="Kijpornyongpan T."/>
            <person name="Mondo S.J."/>
            <person name="Barry K."/>
            <person name="Sandor L."/>
            <person name="Lee J."/>
            <person name="Lipzen A."/>
            <person name="Pangilinan J."/>
            <person name="LaButti K."/>
            <person name="Hainaut M."/>
            <person name="Henrissat B."/>
            <person name="Grigoriev I.V."/>
            <person name="Spatafora J.W."/>
            <person name="Aime M.C."/>
        </authorList>
    </citation>
    <scope>NUCLEOTIDE SEQUENCE [LARGE SCALE GENOMIC DNA]</scope>
    <source>
        <strain evidence="9 10">MCA 4718</strain>
    </source>
</reference>
<feature type="transmembrane region" description="Helical" evidence="8">
    <location>
        <begin position="94"/>
        <end position="116"/>
    </location>
</feature>
<protein>
    <submittedName>
        <fullName evidence="9">Na+/solute symporter</fullName>
    </submittedName>
</protein>
<keyword evidence="10" id="KW-1185">Reference proteome</keyword>
<feature type="transmembrane region" description="Helical" evidence="8">
    <location>
        <begin position="426"/>
        <end position="448"/>
    </location>
</feature>
<keyword evidence="3 8" id="KW-0812">Transmembrane</keyword>
<feature type="transmembrane region" description="Helical" evidence="8">
    <location>
        <begin position="634"/>
        <end position="660"/>
    </location>
</feature>
<keyword evidence="4 8" id="KW-1133">Transmembrane helix</keyword>
<evidence type="ECO:0000256" key="4">
    <source>
        <dbReference type="ARBA" id="ARBA00022989"/>
    </source>
</evidence>
<feature type="transmembrane region" description="Helical" evidence="8">
    <location>
        <begin position="606"/>
        <end position="628"/>
    </location>
</feature>
<feature type="transmembrane region" description="Helical" evidence="8">
    <location>
        <begin position="200"/>
        <end position="219"/>
    </location>
</feature>
<feature type="compositionally biased region" description="Polar residues" evidence="7">
    <location>
        <begin position="531"/>
        <end position="540"/>
    </location>
</feature>
<keyword evidence="5 8" id="KW-0472">Membrane</keyword>
<feature type="region of interest" description="Disordered" evidence="7">
    <location>
        <begin position="530"/>
        <end position="560"/>
    </location>
</feature>
<dbReference type="Proteomes" id="UP000245942">
    <property type="component" value="Unassembled WGS sequence"/>
</dbReference>
<dbReference type="AlphaFoldDB" id="A0A316U6D5"/>
<evidence type="ECO:0000256" key="8">
    <source>
        <dbReference type="SAM" id="Phobius"/>
    </source>
</evidence>
<name>A0A316U6D5_9BASI</name>
<dbReference type="PANTHER" id="PTHR46154">
    <property type="match status" value="1"/>
</dbReference>
<dbReference type="OrthoDB" id="6132759at2759"/>
<dbReference type="CDD" id="cd11476">
    <property type="entry name" value="SLC5sbd_DUR3"/>
    <property type="match status" value="1"/>
</dbReference>
<dbReference type="GO" id="GO:0005886">
    <property type="term" value="C:plasma membrane"/>
    <property type="evidence" value="ECO:0007669"/>
    <property type="project" value="TreeGrafter"/>
</dbReference>
<comment type="similarity">
    <text evidence="2 6">Belongs to the sodium:solute symporter (SSF) (TC 2.A.21) family.</text>
</comment>
<feature type="transmembrane region" description="Helical" evidence="8">
    <location>
        <begin position="169"/>
        <end position="188"/>
    </location>
</feature>
<organism evidence="9 10">
    <name type="scientific">Pseudomicrostroma glucosiphilum</name>
    <dbReference type="NCBI Taxonomy" id="1684307"/>
    <lineage>
        <taxon>Eukaryota</taxon>
        <taxon>Fungi</taxon>
        <taxon>Dikarya</taxon>
        <taxon>Basidiomycota</taxon>
        <taxon>Ustilaginomycotina</taxon>
        <taxon>Exobasidiomycetes</taxon>
        <taxon>Microstromatales</taxon>
        <taxon>Microstromatales incertae sedis</taxon>
        <taxon>Pseudomicrostroma</taxon>
    </lineage>
</organism>
<feature type="transmembrane region" description="Helical" evidence="8">
    <location>
        <begin position="292"/>
        <end position="314"/>
    </location>
</feature>
<evidence type="ECO:0000256" key="6">
    <source>
        <dbReference type="RuleBase" id="RU362091"/>
    </source>
</evidence>
<comment type="subcellular location">
    <subcellularLocation>
        <location evidence="1">Membrane</location>
        <topology evidence="1">Multi-pass membrane protein</topology>
    </subcellularLocation>
</comment>
<dbReference type="PROSITE" id="PS50283">
    <property type="entry name" value="NA_SOLUT_SYMP_3"/>
    <property type="match status" value="1"/>
</dbReference>
<dbReference type="Pfam" id="PF00474">
    <property type="entry name" value="SSF"/>
    <property type="match status" value="1"/>
</dbReference>
<sequence>MAASVAQVLSPGVGWAVVICLGVAFSGLMLLIIFVQNRYAPTAHGSADNDEFSSASRSVKPGLIACGIVSAWTWAATLEQSAAVAYKYGVSGPYWYAAGATVQVLLFAIIGSNLKLNAPFAQTFLQVIRVRWGKPIHCMYVAYSLGTNVLVSSMLVLGGAETVNALTGMPVLAAGFITPIGIACYVLIGGLRASFVADYTHTAVLVAIILAFGFTVYGSSEKIGSFSRMEELLRSAAPVEGNAKGSYLTMRSQNGLIFGIINICGNFATVFLDQSYAQRAIASRGESATKGFLLGGMAWFAVPMAIASSLGLAARALEGNDPDMAILSASDVSAGLPAPAAAAALLGKSGAIMMLILLFLAVTSALAAQLVAVSSVITFDIFQPYIKPNATGKQLFFVSHAGVCFWAICCGVLGLIWKYIGVGLGWIYVMMGCVVGPSVFPVFACIAWSRVNKTSALVGTLVGEVCAIVAWLVSASQLEGELSIDTTNANNPLLAGNLIAVLLPVLIIVPWSLISPDNYDWEGTRAINAPWTKTNSQTSSTHEDTSSQDEKVPSGTPPNEKATLAVAEKSAGEPGYNVEVAGYERLHLLRSAGLDPEKLVASRRMAYRAAIVLTFVLVIFIPCMTVIAETWTAAGLGVWISIVLGWLFVTAGIVVVLPLWESREALGKMLKGFAKDLAGGKGKATP</sequence>
<proteinExistence type="inferred from homology"/>
<feature type="transmembrane region" description="Helical" evidence="8">
    <location>
        <begin position="137"/>
        <end position="157"/>
    </location>
</feature>
<dbReference type="GO" id="GO:0015204">
    <property type="term" value="F:urea transmembrane transporter activity"/>
    <property type="evidence" value="ECO:0007669"/>
    <property type="project" value="InterPro"/>
</dbReference>
<dbReference type="InterPro" id="IPR038377">
    <property type="entry name" value="Na/Glc_symporter_sf"/>
</dbReference>
<dbReference type="Gene3D" id="1.20.1730.10">
    <property type="entry name" value="Sodium/glucose cotransporter"/>
    <property type="match status" value="1"/>
</dbReference>
<evidence type="ECO:0000256" key="2">
    <source>
        <dbReference type="ARBA" id="ARBA00006434"/>
    </source>
</evidence>
<evidence type="ECO:0000256" key="3">
    <source>
        <dbReference type="ARBA" id="ARBA00022692"/>
    </source>
</evidence>
<feature type="transmembrane region" description="Helical" evidence="8">
    <location>
        <begin position="255"/>
        <end position="272"/>
    </location>
</feature>
<accession>A0A316U6D5</accession>
<evidence type="ECO:0000313" key="10">
    <source>
        <dbReference type="Proteomes" id="UP000245942"/>
    </source>
</evidence>
<feature type="transmembrane region" description="Helical" evidence="8">
    <location>
        <begin position="455"/>
        <end position="473"/>
    </location>
</feature>
<evidence type="ECO:0000256" key="7">
    <source>
        <dbReference type="SAM" id="MobiDB-lite"/>
    </source>
</evidence>
<dbReference type="PANTHER" id="PTHR46154:SF2">
    <property type="entry name" value="SOLUTE SYMPORTER FAMILY TRANSPORTER (AFU_ORTHOLOGUE AFUA_6G03200)"/>
    <property type="match status" value="1"/>
</dbReference>
<dbReference type="RefSeq" id="XP_025347063.1">
    <property type="nucleotide sequence ID" value="XM_025490677.1"/>
</dbReference>
<dbReference type="GeneID" id="37012411"/>
<evidence type="ECO:0000256" key="1">
    <source>
        <dbReference type="ARBA" id="ARBA00004141"/>
    </source>
</evidence>
<feature type="transmembrane region" description="Helical" evidence="8">
    <location>
        <begin position="394"/>
        <end position="420"/>
    </location>
</feature>
<feature type="compositionally biased region" description="Basic and acidic residues" evidence="7">
    <location>
        <begin position="541"/>
        <end position="552"/>
    </location>
</feature>
<evidence type="ECO:0000256" key="5">
    <source>
        <dbReference type="ARBA" id="ARBA00023136"/>
    </source>
</evidence>
<gene>
    <name evidence="9" type="ORF">BCV69DRAFT_260602</name>
</gene>
<evidence type="ECO:0000313" key="9">
    <source>
        <dbReference type="EMBL" id="PWN19903.1"/>
    </source>
</evidence>
<dbReference type="InterPro" id="IPR031155">
    <property type="entry name" value="DUR"/>
</dbReference>
<dbReference type="InterPro" id="IPR001734">
    <property type="entry name" value="Na/solute_symporter"/>
</dbReference>